<keyword evidence="5 6" id="KW-0067">ATP-binding</keyword>
<evidence type="ECO:0000259" key="8">
    <source>
        <dbReference type="PROSITE" id="PS50011"/>
    </source>
</evidence>
<dbReference type="SMART" id="SM01065">
    <property type="entry name" value="CBM_2"/>
    <property type="match status" value="1"/>
</dbReference>
<dbReference type="EMBL" id="CAXAMN010027661">
    <property type="protein sequence ID" value="CAK9112043.1"/>
    <property type="molecule type" value="Genomic_DNA"/>
</dbReference>
<proteinExistence type="inferred from homology"/>
<dbReference type="InterPro" id="IPR050205">
    <property type="entry name" value="CDPK_Ser/Thr_kinases"/>
</dbReference>
<dbReference type="Pfam" id="PF00069">
    <property type="entry name" value="Pkinase"/>
    <property type="match status" value="1"/>
</dbReference>
<dbReference type="Pfam" id="PF00686">
    <property type="entry name" value="CBM_20"/>
    <property type="match status" value="1"/>
</dbReference>
<evidence type="ECO:0000256" key="4">
    <source>
        <dbReference type="ARBA" id="ARBA00022777"/>
    </source>
</evidence>
<dbReference type="SMART" id="SM00220">
    <property type="entry name" value="S_TKc"/>
    <property type="match status" value="1"/>
</dbReference>
<evidence type="ECO:0000313" key="10">
    <source>
        <dbReference type="EMBL" id="CAK9112043.1"/>
    </source>
</evidence>
<feature type="domain" description="CBM20" evidence="9">
    <location>
        <begin position="1"/>
        <end position="97"/>
    </location>
</feature>
<dbReference type="PANTHER" id="PTHR24349">
    <property type="entry name" value="SERINE/THREONINE-PROTEIN KINASE"/>
    <property type="match status" value="1"/>
</dbReference>
<accession>A0ABP0SI35</accession>
<keyword evidence="4" id="KW-0418">Kinase</keyword>
<protein>
    <recommendedName>
        <fullName evidence="12">Non-specific serine/threonine protein kinase</fullName>
    </recommendedName>
</protein>
<dbReference type="PROSITE" id="PS51166">
    <property type="entry name" value="CBM20"/>
    <property type="match status" value="1"/>
</dbReference>
<dbReference type="InterPro" id="IPR017441">
    <property type="entry name" value="Protein_kinase_ATP_BS"/>
</dbReference>
<dbReference type="InterPro" id="IPR008271">
    <property type="entry name" value="Ser/Thr_kinase_AS"/>
</dbReference>
<evidence type="ECO:0008006" key="12">
    <source>
        <dbReference type="Google" id="ProtNLM"/>
    </source>
</evidence>
<dbReference type="InterPro" id="IPR002044">
    <property type="entry name" value="CBM20"/>
</dbReference>
<keyword evidence="1 7" id="KW-0723">Serine/threonine-protein kinase</keyword>
<evidence type="ECO:0000256" key="1">
    <source>
        <dbReference type="ARBA" id="ARBA00022527"/>
    </source>
</evidence>
<keyword evidence="2" id="KW-0808">Transferase</keyword>
<evidence type="ECO:0000256" key="2">
    <source>
        <dbReference type="ARBA" id="ARBA00022679"/>
    </source>
</evidence>
<keyword evidence="3 6" id="KW-0547">Nucleotide-binding</keyword>
<dbReference type="PROSITE" id="PS00107">
    <property type="entry name" value="PROTEIN_KINASE_ATP"/>
    <property type="match status" value="1"/>
</dbReference>
<evidence type="ECO:0000256" key="3">
    <source>
        <dbReference type="ARBA" id="ARBA00022741"/>
    </source>
</evidence>
<dbReference type="SUPFAM" id="SSF56112">
    <property type="entry name" value="Protein kinase-like (PK-like)"/>
    <property type="match status" value="1"/>
</dbReference>
<feature type="binding site" evidence="6">
    <location>
        <position position="180"/>
    </location>
    <ligand>
        <name>ATP</name>
        <dbReference type="ChEBI" id="CHEBI:30616"/>
    </ligand>
</feature>
<dbReference type="Proteomes" id="UP001642484">
    <property type="component" value="Unassembled WGS sequence"/>
</dbReference>
<evidence type="ECO:0000256" key="6">
    <source>
        <dbReference type="PROSITE-ProRule" id="PRU10141"/>
    </source>
</evidence>
<dbReference type="PROSITE" id="PS00108">
    <property type="entry name" value="PROTEIN_KINASE_ST"/>
    <property type="match status" value="1"/>
</dbReference>
<organism evidence="10 11">
    <name type="scientific">Durusdinium trenchii</name>
    <dbReference type="NCBI Taxonomy" id="1381693"/>
    <lineage>
        <taxon>Eukaryota</taxon>
        <taxon>Sar</taxon>
        <taxon>Alveolata</taxon>
        <taxon>Dinophyceae</taxon>
        <taxon>Suessiales</taxon>
        <taxon>Symbiodiniaceae</taxon>
        <taxon>Durusdinium</taxon>
    </lineage>
</organism>
<dbReference type="InterPro" id="IPR011009">
    <property type="entry name" value="Kinase-like_dom_sf"/>
</dbReference>
<dbReference type="InterPro" id="IPR000719">
    <property type="entry name" value="Prot_kinase_dom"/>
</dbReference>
<feature type="domain" description="Protein kinase" evidence="8">
    <location>
        <begin position="151"/>
        <end position="407"/>
    </location>
</feature>
<keyword evidence="11" id="KW-1185">Reference proteome</keyword>
<gene>
    <name evidence="10" type="ORF">CCMP2556_LOCUS51959</name>
</gene>
<dbReference type="CDD" id="cd05117">
    <property type="entry name" value="STKc_CAMK"/>
    <property type="match status" value="1"/>
</dbReference>
<evidence type="ECO:0000259" key="9">
    <source>
        <dbReference type="PROSITE" id="PS51166"/>
    </source>
</evidence>
<evidence type="ECO:0000256" key="5">
    <source>
        <dbReference type="ARBA" id="ARBA00022840"/>
    </source>
</evidence>
<dbReference type="InterPro" id="IPR013784">
    <property type="entry name" value="Carb-bd-like_fold"/>
</dbReference>
<dbReference type="SUPFAM" id="SSF49452">
    <property type="entry name" value="Starch-binding domain-like"/>
    <property type="match status" value="1"/>
</dbReference>
<comment type="similarity">
    <text evidence="7">Belongs to the protein kinase superfamily.</text>
</comment>
<dbReference type="Gene3D" id="2.60.40.10">
    <property type="entry name" value="Immunoglobulins"/>
    <property type="match status" value="1"/>
</dbReference>
<evidence type="ECO:0000313" key="11">
    <source>
        <dbReference type="Proteomes" id="UP001642484"/>
    </source>
</evidence>
<reference evidence="10 11" key="1">
    <citation type="submission" date="2024-02" db="EMBL/GenBank/DDBJ databases">
        <authorList>
            <person name="Chen Y."/>
            <person name="Shah S."/>
            <person name="Dougan E. K."/>
            <person name="Thang M."/>
            <person name="Chan C."/>
        </authorList>
    </citation>
    <scope>NUCLEOTIDE SEQUENCE [LARGE SCALE GENOMIC DNA]</scope>
</reference>
<name>A0ABP0SI35_9DINO</name>
<evidence type="ECO:0000256" key="7">
    <source>
        <dbReference type="RuleBase" id="RU000304"/>
    </source>
</evidence>
<dbReference type="Gene3D" id="1.10.510.10">
    <property type="entry name" value="Transferase(Phosphotransferase) domain 1"/>
    <property type="match status" value="1"/>
</dbReference>
<comment type="caution">
    <text evidence="10">The sequence shown here is derived from an EMBL/GenBank/DDBJ whole genome shotgun (WGS) entry which is preliminary data.</text>
</comment>
<dbReference type="PROSITE" id="PS50011">
    <property type="entry name" value="PROTEIN_KINASE_DOM"/>
    <property type="match status" value="1"/>
</dbReference>
<sequence>MAFTVEAECALTSEGDELYLCGADPLYGAWEVSLAVQLRTSPEQWPMWTAQLPCMVGSEFKLLIRRQQERVDWESIGNRIMPDTPSPDQTLFLRFGQREMELREKTPVLAPIRALTLPVLLADRPRAGSDGYRCRFISSAGECNCLSERYKLEETTIGEGGFGSVHKAWDQALGTMRAVKRIEKSKALSLEDVNREIEMLRVMDHPNIVRLYATYEDERFLYLVMELCEGGELFDALAEATHLSEPVVQVAMRQVFGAVAHCHSKQIVHRDLKPENFILQKNAEVETSPLKLIDFGLATYCRENEELTDAYGTVLYVAPEVLGEKYNHACDVWSCGVLMYCLLCGSPPFHGKNESDILAKVVRGRYTMRGAHWMPVSSQAKHLVAKCLQKDVQQRISAVGALNHEWFACRFGEKGVETPRDLHRDLLSNLKSFCVAGKANARHVTSFLRRRRRLRSKIP</sequence>
<dbReference type="InterPro" id="IPR013783">
    <property type="entry name" value="Ig-like_fold"/>
</dbReference>